<dbReference type="PANTHER" id="PTHR13486:SF2">
    <property type="entry name" value="SPLICING FACTOR C9ORF78"/>
    <property type="match status" value="1"/>
</dbReference>
<dbReference type="STRING" id="65357.A0A024GUY9"/>
<dbReference type="InterPro" id="IPR010756">
    <property type="entry name" value="Tls1-like"/>
</dbReference>
<dbReference type="GO" id="GO:0005681">
    <property type="term" value="C:spliceosomal complex"/>
    <property type="evidence" value="ECO:0007669"/>
    <property type="project" value="TreeGrafter"/>
</dbReference>
<accession>A0A024GUY9</accession>
<dbReference type="AlphaFoldDB" id="A0A024GUY9"/>
<dbReference type="InParanoid" id="A0A024GUY9"/>
<keyword evidence="7" id="KW-1185">Reference proteome</keyword>
<feature type="region of interest" description="Disordered" evidence="5">
    <location>
        <begin position="1"/>
        <end position="24"/>
    </location>
</feature>
<feature type="region of interest" description="Disordered" evidence="5">
    <location>
        <begin position="416"/>
        <end position="440"/>
    </location>
</feature>
<evidence type="ECO:0000256" key="3">
    <source>
        <dbReference type="ARBA" id="ARBA00023242"/>
    </source>
</evidence>
<gene>
    <name evidence="6" type="ORF">BN9_124300</name>
</gene>
<dbReference type="OrthoDB" id="5627at2759"/>
<evidence type="ECO:0000313" key="6">
    <source>
        <dbReference type="EMBL" id="CCI50539.1"/>
    </source>
</evidence>
<name>A0A024GUY9_9STRA</name>
<evidence type="ECO:0000256" key="2">
    <source>
        <dbReference type="ARBA" id="ARBA00007643"/>
    </source>
</evidence>
<evidence type="ECO:0000313" key="7">
    <source>
        <dbReference type="Proteomes" id="UP000053237"/>
    </source>
</evidence>
<feature type="coiled-coil region" evidence="4">
    <location>
        <begin position="732"/>
        <end position="759"/>
    </location>
</feature>
<comment type="similarity">
    <text evidence="2">Belongs to the TLS1 family.</text>
</comment>
<dbReference type="PANTHER" id="PTHR13486">
    <property type="entry name" value="TELOMERE LENGTH AND SILENCING PROTEIN 1 TLS1 FAMILY MEMBER"/>
    <property type="match status" value="1"/>
</dbReference>
<dbReference type="GO" id="GO:0000398">
    <property type="term" value="P:mRNA splicing, via spliceosome"/>
    <property type="evidence" value="ECO:0007669"/>
    <property type="project" value="TreeGrafter"/>
</dbReference>
<dbReference type="Proteomes" id="UP000053237">
    <property type="component" value="Unassembled WGS sequence"/>
</dbReference>
<dbReference type="EMBL" id="CAIX01000562">
    <property type="protein sequence ID" value="CCI50539.1"/>
    <property type="molecule type" value="Genomic_DNA"/>
</dbReference>
<feature type="coiled-coil region" evidence="4">
    <location>
        <begin position="575"/>
        <end position="602"/>
    </location>
</feature>
<comment type="caution">
    <text evidence="6">The sequence shown here is derived from an EMBL/GenBank/DDBJ whole genome shotgun (WGS) entry which is preliminary data.</text>
</comment>
<feature type="compositionally biased region" description="Basic residues" evidence="5">
    <location>
        <begin position="7"/>
        <end position="16"/>
    </location>
</feature>
<keyword evidence="4" id="KW-0175">Coiled coil</keyword>
<dbReference type="Pfam" id="PF07052">
    <property type="entry name" value="Hep_59"/>
    <property type="match status" value="1"/>
</dbReference>
<evidence type="ECO:0000256" key="4">
    <source>
        <dbReference type="SAM" id="Coils"/>
    </source>
</evidence>
<keyword evidence="3" id="KW-0539">Nucleus</keyword>
<evidence type="ECO:0000256" key="5">
    <source>
        <dbReference type="SAM" id="MobiDB-lite"/>
    </source>
</evidence>
<feature type="coiled-coil region" evidence="4">
    <location>
        <begin position="499"/>
        <end position="526"/>
    </location>
</feature>
<evidence type="ECO:0000256" key="1">
    <source>
        <dbReference type="ARBA" id="ARBA00004123"/>
    </source>
</evidence>
<proteinExistence type="inferred from homology"/>
<organism evidence="6 7">
    <name type="scientific">Albugo candida</name>
    <dbReference type="NCBI Taxonomy" id="65357"/>
    <lineage>
        <taxon>Eukaryota</taxon>
        <taxon>Sar</taxon>
        <taxon>Stramenopiles</taxon>
        <taxon>Oomycota</taxon>
        <taxon>Peronosporomycetes</taxon>
        <taxon>Albuginales</taxon>
        <taxon>Albuginaceae</taxon>
        <taxon>Albugo</taxon>
    </lineage>
</organism>
<reference evidence="6 7" key="1">
    <citation type="submission" date="2012-05" db="EMBL/GenBank/DDBJ databases">
        <title>Recombination and specialization in a pathogen metapopulation.</title>
        <authorList>
            <person name="Gardiner A."/>
            <person name="Kemen E."/>
            <person name="Schultz-Larsen T."/>
            <person name="MacLean D."/>
            <person name="Van Oosterhout C."/>
            <person name="Jones J.D.G."/>
        </authorList>
    </citation>
    <scope>NUCLEOTIDE SEQUENCE [LARGE SCALE GENOMIC DNA]</scope>
    <source>
        <strain evidence="6 7">Ac Nc2</strain>
    </source>
</reference>
<sequence length="895" mass="101800">MTEFRKPSKKGLRRKRGREEIGNSGDDVLEKVADIVEEQKIRTLERIASKSVNCKQEGTKKVISSSFDDKLYGLHDPSCHGSANEKLIQLLDGQFTGQTENAQYKHHRELMNRYIEARLNSTKADKEEKQCQNSQEKEDDALYALPSDLTPMPMTAEANSSDGVLIWNTGIAEVELPSTYKNKIVEATKSALNSESVLATSNPHPTNSLPTNLSTNFNRHRHDFITDMKKLPRDEQRERGFKRIRNNESSDDAVWYTASLIDANDVGTALRFRFIISKIFHNILFRTASFLFGLADYTSLQTLSLAWQLMKVVDLGVSTIESPEQNQHNLVPIDREVHCKSKTYMEREAVGLNEDEYTMTADEYEELERGFENGAEQQEENRRVMQMIKELMGLGTEGLQDTTQVLEIEGLLQNSRLEERDNNGSSMSQSNDFASNMEQSHSEEAYRRLLVRSVLELSREKENVKLAAAAGNALLEQLSIVQKEKTALMKSLEAKTMDFECAEAENARLKKVCEGMEQELRHYDATTGSWNNATNESGSYSAVNTGGEGNSSKQDAIRVQEHVCRQDLPESCKLCERFEMELKLMATEKEKLQRRCLDLEVDQERSQRSWTELNHLCKRNELCLKRVQAEYTKALEDMEYMATQIQCLKEDQRSSGVKRDKLHLASQKLQTENDMMSILLEERLGIIQQLRSEKSANITQTQRYETRIAILSAENTQLVDVMKKCHERLSILEEENREQNVLQKQVADLEMLIAEADQKWMQCSRENRSLRTRFSSASEQCAEDCFYSSTDYAGLGSEQESTAANVLESNAKKQSRDESFDKKNIVIVDYQVDEYLECDETGTSCSEDLDHAGDENEVSKLAVCVSSHEGNSNSSLYIGISLIACATALRLMLRK</sequence>
<protein>
    <submittedName>
        <fullName evidence="6">Uncharacterized protein</fullName>
    </submittedName>
</protein>
<comment type="subcellular location">
    <subcellularLocation>
        <location evidence="1">Nucleus</location>
    </subcellularLocation>
</comment>
<feature type="compositionally biased region" description="Polar residues" evidence="5">
    <location>
        <begin position="423"/>
        <end position="439"/>
    </location>
</feature>